<protein>
    <submittedName>
        <fullName evidence="2">Uncharacterized protein</fullName>
    </submittedName>
</protein>
<dbReference type="EMBL" id="JACHMV010000001">
    <property type="protein sequence ID" value="MBB4774629.1"/>
    <property type="molecule type" value="Genomic_DNA"/>
</dbReference>
<evidence type="ECO:0000313" key="1">
    <source>
        <dbReference type="EMBL" id="GAA0564753.1"/>
    </source>
</evidence>
<dbReference type="EMBL" id="BAAAHD010000025">
    <property type="protein sequence ID" value="GAA0564753.1"/>
    <property type="molecule type" value="Genomic_DNA"/>
</dbReference>
<keyword evidence="4" id="KW-1185">Reference proteome</keyword>
<name>A0A7W7ID15_9ACTN</name>
<evidence type="ECO:0000313" key="2">
    <source>
        <dbReference type="EMBL" id="MBB4774629.1"/>
    </source>
</evidence>
<organism evidence="2 3">
    <name type="scientific">Actinomadura livida</name>
    <dbReference type="NCBI Taxonomy" id="79909"/>
    <lineage>
        <taxon>Bacteria</taxon>
        <taxon>Bacillati</taxon>
        <taxon>Actinomycetota</taxon>
        <taxon>Actinomycetes</taxon>
        <taxon>Streptosporangiales</taxon>
        <taxon>Thermomonosporaceae</taxon>
        <taxon>Actinomadura</taxon>
    </lineage>
</organism>
<accession>A0A7W7ID15</accession>
<dbReference type="RefSeq" id="WP_184883386.1">
    <property type="nucleotide sequence ID" value="NZ_BAAAHD010000025.1"/>
</dbReference>
<dbReference type="AlphaFoldDB" id="A0A7W7ID15"/>
<reference evidence="1" key="3">
    <citation type="submission" date="2023-12" db="EMBL/GenBank/DDBJ databases">
        <authorList>
            <person name="Sun Q."/>
            <person name="Inoue M."/>
        </authorList>
    </citation>
    <scope>NUCLEOTIDE SEQUENCE</scope>
    <source>
        <strain evidence="1">JCM 10667</strain>
    </source>
</reference>
<dbReference type="Proteomes" id="UP000549343">
    <property type="component" value="Unassembled WGS sequence"/>
</dbReference>
<reference evidence="2 3" key="2">
    <citation type="submission" date="2020-08" db="EMBL/GenBank/DDBJ databases">
        <title>Sequencing the genomes of 1000 actinobacteria strains.</title>
        <authorList>
            <person name="Klenk H.-P."/>
        </authorList>
    </citation>
    <scope>NUCLEOTIDE SEQUENCE [LARGE SCALE GENOMIC DNA]</scope>
    <source>
        <strain evidence="2 3">DSM 44772</strain>
    </source>
</reference>
<evidence type="ECO:0000313" key="3">
    <source>
        <dbReference type="Proteomes" id="UP000549343"/>
    </source>
</evidence>
<dbReference type="Proteomes" id="UP001501427">
    <property type="component" value="Unassembled WGS sequence"/>
</dbReference>
<comment type="caution">
    <text evidence="2">The sequence shown here is derived from an EMBL/GenBank/DDBJ whole genome shotgun (WGS) entry which is preliminary data.</text>
</comment>
<gene>
    <name evidence="2" type="ORF">F4557_003047</name>
    <name evidence="1" type="ORF">GCM10009546_28680</name>
</gene>
<evidence type="ECO:0000313" key="4">
    <source>
        <dbReference type="Proteomes" id="UP001501427"/>
    </source>
</evidence>
<proteinExistence type="predicted"/>
<sequence>MRERPDYAAYVTERSPRLLRTAYLTYRCSSAFTVPLVDKGFLRGGGCGANDGASAYLRTTPGVPVAFEVVALPLPVTPQGPERPWIAAELDRFLAGFQPVPGSWSVRAYSGECTSETCADPPDGRATGGGRS</sequence>
<reference evidence="1 4" key="1">
    <citation type="journal article" date="2019" name="Int. J. Syst. Evol. Microbiol.">
        <title>The Global Catalogue of Microorganisms (GCM) 10K type strain sequencing project: providing services to taxonomists for standard genome sequencing and annotation.</title>
        <authorList>
            <consortium name="The Broad Institute Genomics Platform"/>
            <consortium name="The Broad Institute Genome Sequencing Center for Infectious Disease"/>
            <person name="Wu L."/>
            <person name="Ma J."/>
        </authorList>
    </citation>
    <scope>NUCLEOTIDE SEQUENCE [LARGE SCALE GENOMIC DNA]</scope>
    <source>
        <strain evidence="1 4">JCM 10667</strain>
    </source>
</reference>